<feature type="compositionally biased region" description="Basic and acidic residues" evidence="1">
    <location>
        <begin position="520"/>
        <end position="529"/>
    </location>
</feature>
<name>A0A914W8C4_9BILA</name>
<feature type="region of interest" description="Disordered" evidence="1">
    <location>
        <begin position="98"/>
        <end position="195"/>
    </location>
</feature>
<feature type="region of interest" description="Disordered" evidence="1">
    <location>
        <begin position="208"/>
        <end position="365"/>
    </location>
</feature>
<feature type="compositionally biased region" description="Polar residues" evidence="1">
    <location>
        <begin position="315"/>
        <end position="333"/>
    </location>
</feature>
<feature type="compositionally biased region" description="Polar residues" evidence="1">
    <location>
        <begin position="347"/>
        <end position="358"/>
    </location>
</feature>
<feature type="region of interest" description="Disordered" evidence="1">
    <location>
        <begin position="520"/>
        <end position="545"/>
    </location>
</feature>
<evidence type="ECO:0000313" key="2">
    <source>
        <dbReference type="Proteomes" id="UP000887566"/>
    </source>
</evidence>
<feature type="compositionally biased region" description="Basic and acidic residues" evidence="1">
    <location>
        <begin position="298"/>
        <end position="314"/>
    </location>
</feature>
<feature type="compositionally biased region" description="Polar residues" evidence="1">
    <location>
        <begin position="113"/>
        <end position="125"/>
    </location>
</feature>
<feature type="compositionally biased region" description="Polar residues" evidence="1">
    <location>
        <begin position="186"/>
        <end position="195"/>
    </location>
</feature>
<feature type="compositionally biased region" description="Polar residues" evidence="1">
    <location>
        <begin position="606"/>
        <end position="620"/>
    </location>
</feature>
<evidence type="ECO:0000256" key="1">
    <source>
        <dbReference type="SAM" id="MobiDB-lite"/>
    </source>
</evidence>
<feature type="compositionally biased region" description="Low complexity" evidence="1">
    <location>
        <begin position="139"/>
        <end position="148"/>
    </location>
</feature>
<dbReference type="WBParaSite" id="PSAMB.scaffold33size106536.g786.t1">
    <property type="protein sequence ID" value="PSAMB.scaffold33size106536.g786.t1"/>
    <property type="gene ID" value="PSAMB.scaffold33size106536.g786"/>
</dbReference>
<sequence length="1066" mass="118457">MDPKSAYGGHARIVAPCSLFVPTVKDSRVCGVCRFGAHEHLMSAKDLIAAVPVQKVRPIPCVYDVRAEYIPRHNFEAQYHRIPVALGQNEVDEILNGKDRRSSMGPMPMALRNSRQLNTSESSAFSEYKKPTSTGGGSTCETTPTSDASSDDRVSSVSPPLNIGLPPSLMLHHNGSRTDDDGHQEANVNGSPSSHTYPLFKYNTFAGSQGGLNAGPKPKPRLSLLSLDQPPPAERSSKSLSSSPGPALSTVSSNLSLAPDGRDREKSPSPREQPLRTDAGSNSASFAFGQQLVNGSGAKEESHPARRKSSKTDARSSSINLDQCRSSPAQRGLSSHLSCSSITSQSPLSPTSGDSPTKVQHKEPVLKAKNFRQILNRFQNASDRILRQQSVRDSWRDVDKIKRRHTVDLQKATSIDVLMNMSTNSPYLTPNNNGKQSTMSTPNGTVFIRDRHPAAMMKDREMAKSVEPILDKDEDSHAPIIFQQSTGQPLTITIPTPKVPRRRTRAVLPHSWQSAYDVHPETTAERMPERPSSIQSYSSSMLSSPISPVSNNTMVDIQIGRHPPQLEPVEFNQREQGYNSPVNKHQGKFGGSLRKILQTFDMGGSRPSSRESSATIGSSRSKSRGERPMILRRFVRNSKIPEELFHPEDDHCCMANVAINHQAVVRNVVELSPNHPKKKQRQIESRYNQMAMGHVNTLAFVADNFAEMMRTRAQPITKDQMGRLRFPDFTLKSAQPTLVKGNSLFFDASLRRDGQPDFQATLMIAPNSQYAPLSLLRRSAEGNPFSPPALFELEDTRGLEEFLKNSSFEERARSCKIIVMPRVTLWSFQSLSAGTLMKHTPLRQPTMHERDVVFILIQLLSALKYLQSDGIEEFSWNFEEFLLAYSADQAIEDSSLSLPRLVLVQDTIAQDHEESRNHTVPVCRFALRALSTLMHLKMDNHVPQIKPMSVYSSCLQKAADILYAERASSLTQAKNLLETAFWVQHPDPRSGFGGHPHPTRFDDEFGAKMWLDSERAAHVNRLVRMLIEGDGKTIDVVERYSVQFLLSSTPRSLCEASDALHTSRLL</sequence>
<dbReference type="PANTHER" id="PTHR37970">
    <property type="entry name" value="PROTEIN CBG08587"/>
    <property type="match status" value="1"/>
</dbReference>
<evidence type="ECO:0000313" key="3">
    <source>
        <dbReference type="WBParaSite" id="PSAMB.scaffold33size106536.g786.t1"/>
    </source>
</evidence>
<feature type="compositionally biased region" description="Basic and acidic residues" evidence="1">
    <location>
        <begin position="260"/>
        <end position="275"/>
    </location>
</feature>
<feature type="compositionally biased region" description="Low complexity" evidence="1">
    <location>
        <begin position="238"/>
        <end position="249"/>
    </location>
</feature>
<proteinExistence type="predicted"/>
<dbReference type="PANTHER" id="PTHR37970:SF1">
    <property type="entry name" value="SERINE-RICH ADHESIN FOR PLATELETS"/>
    <property type="match status" value="1"/>
</dbReference>
<dbReference type="AlphaFoldDB" id="A0A914W8C4"/>
<feature type="compositionally biased region" description="Low complexity" evidence="1">
    <location>
        <begin position="531"/>
        <end position="545"/>
    </location>
</feature>
<dbReference type="Proteomes" id="UP000887566">
    <property type="component" value="Unplaced"/>
</dbReference>
<reference evidence="3" key="1">
    <citation type="submission" date="2022-11" db="UniProtKB">
        <authorList>
            <consortium name="WormBaseParasite"/>
        </authorList>
    </citation>
    <scope>IDENTIFICATION</scope>
</reference>
<protein>
    <submittedName>
        <fullName evidence="3">Uncharacterized protein</fullName>
    </submittedName>
</protein>
<keyword evidence="2" id="KW-1185">Reference proteome</keyword>
<feature type="compositionally biased region" description="Low complexity" evidence="1">
    <location>
        <begin position="334"/>
        <end position="346"/>
    </location>
</feature>
<accession>A0A914W8C4</accession>
<organism evidence="2 3">
    <name type="scientific">Plectus sambesii</name>
    <dbReference type="NCBI Taxonomy" id="2011161"/>
    <lineage>
        <taxon>Eukaryota</taxon>
        <taxon>Metazoa</taxon>
        <taxon>Ecdysozoa</taxon>
        <taxon>Nematoda</taxon>
        <taxon>Chromadorea</taxon>
        <taxon>Plectida</taxon>
        <taxon>Plectina</taxon>
        <taxon>Plectoidea</taxon>
        <taxon>Plectidae</taxon>
        <taxon>Plectus</taxon>
    </lineage>
</organism>
<feature type="region of interest" description="Disordered" evidence="1">
    <location>
        <begin position="601"/>
        <end position="628"/>
    </location>
</feature>